<proteinExistence type="predicted"/>
<dbReference type="EMBL" id="CDMZ01001987">
    <property type="protein sequence ID" value="CEM40179.1"/>
    <property type="molecule type" value="Genomic_DNA"/>
</dbReference>
<feature type="region of interest" description="Disordered" evidence="1">
    <location>
        <begin position="29"/>
        <end position="177"/>
    </location>
</feature>
<organism evidence="2">
    <name type="scientific">Chromera velia CCMP2878</name>
    <dbReference type="NCBI Taxonomy" id="1169474"/>
    <lineage>
        <taxon>Eukaryota</taxon>
        <taxon>Sar</taxon>
        <taxon>Alveolata</taxon>
        <taxon>Colpodellida</taxon>
        <taxon>Chromeraceae</taxon>
        <taxon>Chromera</taxon>
    </lineage>
</organism>
<sequence>MCIGDLFLITRTGTDGGTRKLASLRRNLKSAVDAPSVSSTSKRNLVESHGGETENRRLYDGVTLGTEEAEGKSEDNQEARETVEEIHNDTITHRGDYKKDIEHSQDLPNFSPSLFSPEEENPTAPLPKRPKKEKGSSWIYRKEDGDEEGGLRRLKDESSATHDVEGICFETPNPQTP</sequence>
<protein>
    <submittedName>
        <fullName evidence="2">Uncharacterized protein</fullName>
    </submittedName>
</protein>
<dbReference type="AlphaFoldDB" id="A0A0G4H8C4"/>
<feature type="compositionally biased region" description="Basic and acidic residues" evidence="1">
    <location>
        <begin position="140"/>
        <end position="165"/>
    </location>
</feature>
<evidence type="ECO:0000256" key="1">
    <source>
        <dbReference type="SAM" id="MobiDB-lite"/>
    </source>
</evidence>
<gene>
    <name evidence="2" type="ORF">Cvel_25111</name>
</gene>
<reference evidence="2" key="1">
    <citation type="submission" date="2014-11" db="EMBL/GenBank/DDBJ databases">
        <authorList>
            <person name="Otto D Thomas"/>
            <person name="Naeem Raeece"/>
        </authorList>
    </citation>
    <scope>NUCLEOTIDE SEQUENCE</scope>
</reference>
<accession>A0A0G4H8C4</accession>
<feature type="compositionally biased region" description="Basic and acidic residues" evidence="1">
    <location>
        <begin position="69"/>
        <end position="105"/>
    </location>
</feature>
<dbReference type="VEuPathDB" id="CryptoDB:Cvel_25111"/>
<feature type="compositionally biased region" description="Basic and acidic residues" evidence="1">
    <location>
        <begin position="44"/>
        <end position="59"/>
    </location>
</feature>
<name>A0A0G4H8C4_9ALVE</name>
<evidence type="ECO:0000313" key="2">
    <source>
        <dbReference type="EMBL" id="CEM40179.1"/>
    </source>
</evidence>